<dbReference type="AlphaFoldDB" id="A0AAN6Y7Q7"/>
<reference evidence="2" key="2">
    <citation type="submission" date="2023-05" db="EMBL/GenBank/DDBJ databases">
        <authorList>
            <consortium name="Lawrence Berkeley National Laboratory"/>
            <person name="Steindorff A."/>
            <person name="Hensen N."/>
            <person name="Bonometti L."/>
            <person name="Westerberg I."/>
            <person name="Brannstrom I.O."/>
            <person name="Guillou S."/>
            <person name="Cros-Aarteil S."/>
            <person name="Calhoun S."/>
            <person name="Haridas S."/>
            <person name="Kuo A."/>
            <person name="Mondo S."/>
            <person name="Pangilinan J."/>
            <person name="Riley R."/>
            <person name="Labutti K."/>
            <person name="Andreopoulos B."/>
            <person name="Lipzen A."/>
            <person name="Chen C."/>
            <person name="Yanf M."/>
            <person name="Daum C."/>
            <person name="Ng V."/>
            <person name="Clum A."/>
            <person name="Ohm R."/>
            <person name="Martin F."/>
            <person name="Silar P."/>
            <person name="Natvig D."/>
            <person name="Lalanne C."/>
            <person name="Gautier V."/>
            <person name="Ament-Velasquez S.L."/>
            <person name="Kruys A."/>
            <person name="Hutchinson M.I."/>
            <person name="Powell A.J."/>
            <person name="Barry K."/>
            <person name="Miller A.N."/>
            <person name="Grigoriev I.V."/>
            <person name="Debuchy R."/>
            <person name="Gladieux P."/>
            <person name="Thoren M.H."/>
            <person name="Johannesson H."/>
        </authorList>
    </citation>
    <scope>NUCLEOTIDE SEQUENCE</scope>
    <source>
        <strain evidence="2">PSN293</strain>
    </source>
</reference>
<gene>
    <name evidence="2" type="ORF">QBC37DRAFT_399833</name>
</gene>
<comment type="caution">
    <text evidence="2">The sequence shown here is derived from an EMBL/GenBank/DDBJ whole genome shotgun (WGS) entry which is preliminary data.</text>
</comment>
<proteinExistence type="predicted"/>
<dbReference type="EMBL" id="MU858097">
    <property type="protein sequence ID" value="KAK4214204.1"/>
    <property type="molecule type" value="Genomic_DNA"/>
</dbReference>
<dbReference type="Proteomes" id="UP001301769">
    <property type="component" value="Unassembled WGS sequence"/>
</dbReference>
<evidence type="ECO:0000256" key="1">
    <source>
        <dbReference type="SAM" id="SignalP"/>
    </source>
</evidence>
<name>A0AAN6Y7Q7_9PEZI</name>
<feature type="chain" id="PRO_5042851787" evidence="1">
    <location>
        <begin position="21"/>
        <end position="100"/>
    </location>
</feature>
<reference evidence="2" key="1">
    <citation type="journal article" date="2023" name="Mol. Phylogenet. Evol.">
        <title>Genome-scale phylogeny and comparative genomics of the fungal order Sordariales.</title>
        <authorList>
            <person name="Hensen N."/>
            <person name="Bonometti L."/>
            <person name="Westerberg I."/>
            <person name="Brannstrom I.O."/>
            <person name="Guillou S."/>
            <person name="Cros-Aarteil S."/>
            <person name="Calhoun S."/>
            <person name="Haridas S."/>
            <person name="Kuo A."/>
            <person name="Mondo S."/>
            <person name="Pangilinan J."/>
            <person name="Riley R."/>
            <person name="LaButti K."/>
            <person name="Andreopoulos B."/>
            <person name="Lipzen A."/>
            <person name="Chen C."/>
            <person name="Yan M."/>
            <person name="Daum C."/>
            <person name="Ng V."/>
            <person name="Clum A."/>
            <person name="Steindorff A."/>
            <person name="Ohm R.A."/>
            <person name="Martin F."/>
            <person name="Silar P."/>
            <person name="Natvig D.O."/>
            <person name="Lalanne C."/>
            <person name="Gautier V."/>
            <person name="Ament-Velasquez S.L."/>
            <person name="Kruys A."/>
            <person name="Hutchinson M.I."/>
            <person name="Powell A.J."/>
            <person name="Barry K."/>
            <person name="Miller A.N."/>
            <person name="Grigoriev I.V."/>
            <person name="Debuchy R."/>
            <person name="Gladieux P."/>
            <person name="Hiltunen Thoren M."/>
            <person name="Johannesson H."/>
        </authorList>
    </citation>
    <scope>NUCLEOTIDE SEQUENCE</scope>
    <source>
        <strain evidence="2">PSN293</strain>
    </source>
</reference>
<organism evidence="2 3">
    <name type="scientific">Rhypophila decipiens</name>
    <dbReference type="NCBI Taxonomy" id="261697"/>
    <lineage>
        <taxon>Eukaryota</taxon>
        <taxon>Fungi</taxon>
        <taxon>Dikarya</taxon>
        <taxon>Ascomycota</taxon>
        <taxon>Pezizomycotina</taxon>
        <taxon>Sordariomycetes</taxon>
        <taxon>Sordariomycetidae</taxon>
        <taxon>Sordariales</taxon>
        <taxon>Naviculisporaceae</taxon>
        <taxon>Rhypophila</taxon>
    </lineage>
</organism>
<keyword evidence="1" id="KW-0732">Signal</keyword>
<protein>
    <submittedName>
        <fullName evidence="2">Uncharacterized protein</fullName>
    </submittedName>
</protein>
<feature type="signal peptide" evidence="1">
    <location>
        <begin position="1"/>
        <end position="20"/>
    </location>
</feature>
<evidence type="ECO:0000313" key="3">
    <source>
        <dbReference type="Proteomes" id="UP001301769"/>
    </source>
</evidence>
<sequence>MAKFTSILIAVVAAVSGANAFKQACQFPYDVCGWKLQDGVLGYTPEEIQAAAPASVTGNALYGSIFHCLENGAIEWAHTCARDACDPPSSGALPNYNCAP</sequence>
<keyword evidence="3" id="KW-1185">Reference proteome</keyword>
<accession>A0AAN6Y7Q7</accession>
<evidence type="ECO:0000313" key="2">
    <source>
        <dbReference type="EMBL" id="KAK4214204.1"/>
    </source>
</evidence>